<proteinExistence type="predicted"/>
<sequence length="203" mass="23951">MDNLNLRKLEYFPDKNPFLDKSKIHIQDETITAYVGHHKLINFKTDKILTLPMICTIEEKNKRQFVEVFADDVQKIFNLSRTGRRVFIEILLLYQSDQLTDNFTDSIILVWLDDGLNGMKLDMGNKTFQNGLKELISKEFLKPKLRNQYWVNPAIFFKGDKIAFIKEYQIKSSFTKTEEKTNHIKQDLPDDGYQTDIEDFTNK</sequence>
<reference evidence="1" key="1">
    <citation type="submission" date="2013-11" db="EMBL/GenBank/DDBJ databases">
        <authorList>
            <person name="GENOMES U."/>
        </authorList>
    </citation>
    <scope>NUCLEOTIDE SEQUENCE</scope>
    <source>
        <strain evidence="1">MVT06</strain>
    </source>
</reference>
<organism evidence="1">
    <name type="scientific">Bartonella schoenbuchensis</name>
    <dbReference type="NCBI Taxonomy" id="165694"/>
    <lineage>
        <taxon>Bacteria</taxon>
        <taxon>Pseudomonadati</taxon>
        <taxon>Pseudomonadota</taxon>
        <taxon>Alphaproteobacteria</taxon>
        <taxon>Hyphomicrobiales</taxon>
        <taxon>Bartonellaceae</taxon>
        <taxon>Bartonella</taxon>
    </lineage>
</organism>
<evidence type="ECO:0000313" key="1">
    <source>
        <dbReference type="EMBL" id="CDP79659.1"/>
    </source>
</evidence>
<gene>
    <name evidence="1" type="ORF">BN1046_00556</name>
</gene>
<dbReference type="EMBL" id="HG977195">
    <property type="protein sequence ID" value="CDP79659.1"/>
    <property type="molecule type" value="Genomic_DNA"/>
</dbReference>
<dbReference type="AlphaFoldDB" id="A0A024LRB9"/>
<accession>A0A024LRB9</accession>
<reference evidence="1" key="2">
    <citation type="submission" date="2014-05" db="EMBL/GenBank/DDBJ databases">
        <title>Genome sequencing of Bartonella spp. isolated from human blood.</title>
        <authorList>
            <person name="Raoult D."/>
        </authorList>
    </citation>
    <scope>NUCLEOTIDE SEQUENCE</scope>
    <source>
        <strain evidence="1">MVT06</strain>
    </source>
</reference>
<evidence type="ECO:0008006" key="2">
    <source>
        <dbReference type="Google" id="ProtNLM"/>
    </source>
</evidence>
<name>A0A024LRB9_9HYPH</name>
<protein>
    <recommendedName>
        <fullName evidence="2">Plasmid replication protein RepL domain-containing protein</fullName>
    </recommendedName>
</protein>